<dbReference type="AlphaFoldDB" id="A0A5P9K0C1"/>
<dbReference type="PANTHER" id="PTHR43800">
    <property type="entry name" value="PEPTIDYL-LYSINE N-ACETYLTRANSFERASE YJAB"/>
    <property type="match status" value="1"/>
</dbReference>
<evidence type="ECO:0000256" key="1">
    <source>
        <dbReference type="ARBA" id="ARBA00022679"/>
    </source>
</evidence>
<dbReference type="PROSITE" id="PS51186">
    <property type="entry name" value="GNAT"/>
    <property type="match status" value="1"/>
</dbReference>
<dbReference type="SUPFAM" id="SSF55729">
    <property type="entry name" value="Acyl-CoA N-acyltransferases (Nat)"/>
    <property type="match status" value="1"/>
</dbReference>
<sequence length="198" mass="22198">MNLNGYTDLPDGKIASVVTYLHMRRPPDLPRPEAPPGLTLERIRSDAARYRALFRRIGEPWLWFSRAAMPEEELEAILADPRVEVDVLRDGDADIGLLELDFRHDSEAELAFLGLVPETIGRGAGRFLIQEAVRRAFGKPVERLFVHTCSLDHPDALAFYRRAGFVPYKRAIEVADDPRLTGRLPPQAGAHVPVLGKL</sequence>
<dbReference type="GO" id="GO:0016747">
    <property type="term" value="F:acyltransferase activity, transferring groups other than amino-acyl groups"/>
    <property type="evidence" value="ECO:0007669"/>
    <property type="project" value="InterPro"/>
</dbReference>
<gene>
    <name evidence="4" type="ORF">GDR74_14760</name>
</gene>
<dbReference type="CDD" id="cd04301">
    <property type="entry name" value="NAT_SF"/>
    <property type="match status" value="1"/>
</dbReference>
<keyword evidence="1 4" id="KW-0808">Transferase</keyword>
<dbReference type="PANTHER" id="PTHR43800:SF1">
    <property type="entry name" value="PEPTIDYL-LYSINE N-ACETYLTRANSFERASE YJAB"/>
    <property type="match status" value="1"/>
</dbReference>
<dbReference type="Pfam" id="PF00583">
    <property type="entry name" value="Acetyltransf_1"/>
    <property type="match status" value="1"/>
</dbReference>
<accession>A0A5P9K0C1</accession>
<organism evidence="4 5">
    <name type="scientific">Microvirga thermotolerans</name>
    <dbReference type="NCBI Taxonomy" id="2651334"/>
    <lineage>
        <taxon>Bacteria</taxon>
        <taxon>Pseudomonadati</taxon>
        <taxon>Pseudomonadota</taxon>
        <taxon>Alphaproteobacteria</taxon>
        <taxon>Hyphomicrobiales</taxon>
        <taxon>Methylobacteriaceae</taxon>
        <taxon>Microvirga</taxon>
    </lineage>
</organism>
<name>A0A5P9K0C1_9HYPH</name>
<evidence type="ECO:0000313" key="4">
    <source>
        <dbReference type="EMBL" id="QFU18163.1"/>
    </source>
</evidence>
<evidence type="ECO:0000259" key="3">
    <source>
        <dbReference type="PROSITE" id="PS51186"/>
    </source>
</evidence>
<evidence type="ECO:0000256" key="2">
    <source>
        <dbReference type="ARBA" id="ARBA00023315"/>
    </source>
</evidence>
<keyword evidence="5" id="KW-1185">Reference proteome</keyword>
<dbReference type="InterPro" id="IPR016181">
    <property type="entry name" value="Acyl_CoA_acyltransferase"/>
</dbReference>
<proteinExistence type="predicted"/>
<dbReference type="EMBL" id="CP045423">
    <property type="protein sequence ID" value="QFU18163.1"/>
    <property type="molecule type" value="Genomic_DNA"/>
</dbReference>
<dbReference type="InterPro" id="IPR000182">
    <property type="entry name" value="GNAT_dom"/>
</dbReference>
<dbReference type="KEGG" id="mico:GDR74_14760"/>
<evidence type="ECO:0000313" key="5">
    <source>
        <dbReference type="Proteomes" id="UP000325614"/>
    </source>
</evidence>
<dbReference type="Proteomes" id="UP000325614">
    <property type="component" value="Chromosome"/>
</dbReference>
<keyword evidence="2" id="KW-0012">Acyltransferase</keyword>
<protein>
    <submittedName>
        <fullName evidence="4">GNAT family N-acetyltransferase</fullName>
    </submittedName>
</protein>
<dbReference type="Gene3D" id="3.40.630.30">
    <property type="match status" value="1"/>
</dbReference>
<reference evidence="4 5" key="1">
    <citation type="submission" date="2019-10" db="EMBL/GenBank/DDBJ databases">
        <title>Isolation, Identification of Microvirga thermotolerans HR1, a novel thermophilic bacterium and Comparative Genomics of the genus Microvirga.</title>
        <authorList>
            <person name="Li J."/>
            <person name="Zhang W."/>
            <person name="Lin M."/>
            <person name="Wang J."/>
        </authorList>
    </citation>
    <scope>NUCLEOTIDE SEQUENCE [LARGE SCALE GENOMIC DNA]</scope>
    <source>
        <strain evidence="4 5">HR1</strain>
    </source>
</reference>
<feature type="domain" description="N-acetyltransferase" evidence="3">
    <location>
        <begin position="38"/>
        <end position="183"/>
    </location>
</feature>